<evidence type="ECO:0000256" key="2">
    <source>
        <dbReference type="ARBA" id="ARBA00023043"/>
    </source>
</evidence>
<feature type="repeat" description="ANK" evidence="3">
    <location>
        <begin position="124"/>
        <end position="156"/>
    </location>
</feature>
<dbReference type="PRINTS" id="PR01415">
    <property type="entry name" value="ANKYRIN"/>
</dbReference>
<feature type="repeat" description="ANK" evidence="3">
    <location>
        <begin position="393"/>
        <end position="425"/>
    </location>
</feature>
<reference evidence="4 5" key="1">
    <citation type="submission" date="2020-08" db="EMBL/GenBank/DDBJ databases">
        <title>Genomic Encyclopedia of Type Strains, Phase III (KMG-III): the genomes of soil and plant-associated and newly described type strains.</title>
        <authorList>
            <person name="Whitman W."/>
        </authorList>
    </citation>
    <scope>NUCLEOTIDE SEQUENCE [LARGE SCALE GENOMIC DNA]</scope>
    <source>
        <strain evidence="4 5">CECT 8654</strain>
    </source>
</reference>
<dbReference type="Gene3D" id="1.25.40.20">
    <property type="entry name" value="Ankyrin repeat-containing domain"/>
    <property type="match status" value="5"/>
</dbReference>
<feature type="repeat" description="ANK" evidence="3">
    <location>
        <begin position="156"/>
        <end position="188"/>
    </location>
</feature>
<keyword evidence="2 3" id="KW-0040">ANK repeat</keyword>
<feature type="repeat" description="ANK" evidence="3">
    <location>
        <begin position="426"/>
        <end position="460"/>
    </location>
</feature>
<dbReference type="PROSITE" id="PS50088">
    <property type="entry name" value="ANK_REPEAT"/>
    <property type="match status" value="10"/>
</dbReference>
<dbReference type="Pfam" id="PF13857">
    <property type="entry name" value="Ank_5"/>
    <property type="match status" value="1"/>
</dbReference>
<feature type="repeat" description="ANK" evidence="3">
    <location>
        <begin position="55"/>
        <end position="87"/>
    </location>
</feature>
<dbReference type="InterPro" id="IPR036770">
    <property type="entry name" value="Ankyrin_rpt-contain_sf"/>
</dbReference>
<dbReference type="SMART" id="SM00248">
    <property type="entry name" value="ANK"/>
    <property type="match status" value="12"/>
</dbReference>
<dbReference type="Pfam" id="PF12796">
    <property type="entry name" value="Ank_2"/>
    <property type="match status" value="2"/>
</dbReference>
<organism evidence="4 5">
    <name type="scientific">Litorivivens lipolytica</name>
    <dbReference type="NCBI Taxonomy" id="1524264"/>
    <lineage>
        <taxon>Bacteria</taxon>
        <taxon>Pseudomonadati</taxon>
        <taxon>Pseudomonadota</taxon>
        <taxon>Gammaproteobacteria</taxon>
        <taxon>Litorivivens</taxon>
    </lineage>
</organism>
<feature type="repeat" description="ANK" evidence="3">
    <location>
        <begin position="326"/>
        <end position="358"/>
    </location>
</feature>
<dbReference type="PANTHER" id="PTHR24126">
    <property type="entry name" value="ANKYRIN REPEAT, PH AND SEC7 DOMAIN CONTAINING PROTEIN SECG-RELATED"/>
    <property type="match status" value="1"/>
</dbReference>
<dbReference type="EMBL" id="JACHWY010000001">
    <property type="protein sequence ID" value="MBB3045911.1"/>
    <property type="molecule type" value="Genomic_DNA"/>
</dbReference>
<comment type="caution">
    <text evidence="4">The sequence shown here is derived from an EMBL/GenBank/DDBJ whole genome shotgun (WGS) entry which is preliminary data.</text>
</comment>
<keyword evidence="5" id="KW-1185">Reference proteome</keyword>
<dbReference type="PROSITE" id="PS50297">
    <property type="entry name" value="ANK_REP_REGION"/>
    <property type="match status" value="8"/>
</dbReference>
<evidence type="ECO:0000313" key="5">
    <source>
        <dbReference type="Proteomes" id="UP000537130"/>
    </source>
</evidence>
<keyword evidence="1" id="KW-0677">Repeat</keyword>
<dbReference type="InterPro" id="IPR002110">
    <property type="entry name" value="Ankyrin_rpt"/>
</dbReference>
<feature type="repeat" description="ANK" evidence="3">
    <location>
        <begin position="290"/>
        <end position="324"/>
    </location>
</feature>
<evidence type="ECO:0000313" key="4">
    <source>
        <dbReference type="EMBL" id="MBB3045911.1"/>
    </source>
</evidence>
<dbReference type="PANTHER" id="PTHR24126:SF14">
    <property type="entry name" value="ANK_REP_REGION DOMAIN-CONTAINING PROTEIN"/>
    <property type="match status" value="1"/>
</dbReference>
<evidence type="ECO:0000256" key="1">
    <source>
        <dbReference type="ARBA" id="ARBA00022737"/>
    </source>
</evidence>
<name>A0A7W4W1U6_9GAMM</name>
<accession>A0A7W4W1U6</accession>
<feature type="repeat" description="ANK" evidence="3">
    <location>
        <begin position="460"/>
        <end position="492"/>
    </location>
</feature>
<proteinExistence type="predicted"/>
<gene>
    <name evidence="4" type="ORF">FHR99_000147</name>
</gene>
<sequence>MGFNALRSGMMVLLLIFLYGCAGHSAFTQAVIDRNDAFIDTYLAEGNDVDEPDGFGITALYQAVSQGDSYLSQKLLDAGADPNAVVGELGNRPLMAAVRASQNNAQLTSLLISAGADPNVADIYGFSPLKIAVGDDRPDVARLLIDAGADVNELTGDATPLMIAAQSKYSDMVRLLLARGADVSIKRETTKKQYTALYYAVELRGWEAAEALYPRMVNRDAPGVPRTREFMEQQQQVIVDMLLSAGADPNGVSSDNEHTILTLAVSNPAEPSLIETLLLAGADPNMPKGNGMYPLYISTGVEEDTTERTEILLSYGADVDARNGKEKWTALFYAVQYNRLAALKVLLAAGADASIGSAKGYTPVYQAAFKGHDEAFDYLLASGVDVNTVNGANGWTPLHAASDKGQIDIARKLIAAGADVNKRSKEGYTAIYFAAKSEVETKPIVEMLIAVGADVNSRNNGYYAVHMAANGGYYEIVQLLLEAGANPNLQDKDGDTALDHRDGQGLPENHRLSPAIWRSCEQLQEGQFGGVVRQNFRNCGHRRDCGGCRHSNGKFARCNECSCQGYLGR</sequence>
<dbReference type="Proteomes" id="UP000537130">
    <property type="component" value="Unassembled WGS sequence"/>
</dbReference>
<evidence type="ECO:0000256" key="3">
    <source>
        <dbReference type="PROSITE-ProRule" id="PRU00023"/>
    </source>
</evidence>
<protein>
    <submittedName>
        <fullName evidence="4">Ankyrin repeat protein</fullName>
    </submittedName>
</protein>
<dbReference type="SUPFAM" id="SSF48403">
    <property type="entry name" value="Ankyrin repeat"/>
    <property type="match status" value="2"/>
</dbReference>
<dbReference type="AlphaFoldDB" id="A0A7W4W1U6"/>
<feature type="repeat" description="ANK" evidence="3">
    <location>
        <begin position="359"/>
        <end position="391"/>
    </location>
</feature>
<dbReference type="RefSeq" id="WP_183408627.1">
    <property type="nucleotide sequence ID" value="NZ_JACHWY010000001.1"/>
</dbReference>
<feature type="repeat" description="ANK" evidence="3">
    <location>
        <begin position="89"/>
        <end position="123"/>
    </location>
</feature>
<dbReference type="PROSITE" id="PS51257">
    <property type="entry name" value="PROKAR_LIPOPROTEIN"/>
    <property type="match status" value="1"/>
</dbReference>